<proteinExistence type="predicted"/>
<dbReference type="PANTHER" id="PTHR36289">
    <property type="entry name" value="CHROMOSOME 12 OPEN READING FRAME 60"/>
    <property type="match status" value="1"/>
</dbReference>
<dbReference type="EMBL" id="AAGW02044779">
    <property type="status" value="NOT_ANNOTATED_CDS"/>
    <property type="molecule type" value="Genomic_DNA"/>
</dbReference>
<dbReference type="InterPro" id="IPR027895">
    <property type="entry name" value="DUF4533"/>
</dbReference>
<protein>
    <submittedName>
        <fullName evidence="2">Uncharacterized protein</fullName>
    </submittedName>
</protein>
<accession>A0A5F9CAR7</accession>
<reference evidence="2 3" key="1">
    <citation type="journal article" date="2011" name="Nature">
        <title>A high-resolution map of human evolutionary constraint using 29 mammals.</title>
        <authorList>
            <person name="Lindblad-Toh K."/>
            <person name="Garber M."/>
            <person name="Zuk O."/>
            <person name="Lin M.F."/>
            <person name="Parker B.J."/>
            <person name="Washietl S."/>
            <person name="Kheradpour P."/>
            <person name="Ernst J."/>
            <person name="Jordan G."/>
            <person name="Mauceli E."/>
            <person name="Ward L.D."/>
            <person name="Lowe C.B."/>
            <person name="Holloway A.K."/>
            <person name="Clamp M."/>
            <person name="Gnerre S."/>
            <person name="Alfoldi J."/>
            <person name="Beal K."/>
            <person name="Chang J."/>
            <person name="Clawson H."/>
            <person name="Cuff J."/>
            <person name="Di Palma F."/>
            <person name="Fitzgerald S."/>
            <person name="Flicek P."/>
            <person name="Guttman M."/>
            <person name="Hubisz M.J."/>
            <person name="Jaffe D.B."/>
            <person name="Jungreis I."/>
            <person name="Kent W.J."/>
            <person name="Kostka D."/>
            <person name="Lara M."/>
            <person name="Martins A.L."/>
            <person name="Massingham T."/>
            <person name="Moltke I."/>
            <person name="Raney B.J."/>
            <person name="Rasmussen M.D."/>
            <person name="Robinson J."/>
            <person name="Stark A."/>
            <person name="Vilella A.J."/>
            <person name="Wen J."/>
            <person name="Xie X."/>
            <person name="Zody M.C."/>
            <person name="Baldwin J."/>
            <person name="Bloom T."/>
            <person name="Chin C.W."/>
            <person name="Heiman D."/>
            <person name="Nicol R."/>
            <person name="Nusbaum C."/>
            <person name="Young S."/>
            <person name="Wilkinson J."/>
            <person name="Worley K.C."/>
            <person name="Kovar C.L."/>
            <person name="Muzny D.M."/>
            <person name="Gibbs R.A."/>
            <person name="Cree A."/>
            <person name="Dihn H.H."/>
            <person name="Fowler G."/>
            <person name="Jhangiani S."/>
            <person name="Joshi V."/>
            <person name="Lee S."/>
            <person name="Lewis L.R."/>
            <person name="Nazareth L.V."/>
            <person name="Okwuonu G."/>
            <person name="Santibanez J."/>
            <person name="Warren W.C."/>
            <person name="Mardis E.R."/>
            <person name="Weinstock G.M."/>
            <person name="Wilson R.K."/>
            <person name="Delehaunty K."/>
            <person name="Dooling D."/>
            <person name="Fronik C."/>
            <person name="Fulton L."/>
            <person name="Fulton B."/>
            <person name="Graves T."/>
            <person name="Minx P."/>
            <person name="Sodergren E."/>
            <person name="Birney E."/>
            <person name="Margulies E.H."/>
            <person name="Herrero J."/>
            <person name="Green E.D."/>
            <person name="Haussler D."/>
            <person name="Siepel A."/>
            <person name="Goldman N."/>
            <person name="Pollard K.S."/>
            <person name="Pedersen J.S."/>
            <person name="Lander E.S."/>
            <person name="Kellis M."/>
        </authorList>
    </citation>
    <scope>NUCLEOTIDE SEQUENCE [LARGE SCALE GENOMIC DNA]</scope>
    <source>
        <strain evidence="2 3">Thorbecke inbred</strain>
    </source>
</reference>
<dbReference type="InParanoid" id="A0A5F9CAR7"/>
<dbReference type="Pfam" id="PF15047">
    <property type="entry name" value="DUF4533"/>
    <property type="match status" value="1"/>
</dbReference>
<organism evidence="2 3">
    <name type="scientific">Oryctolagus cuniculus</name>
    <name type="common">Rabbit</name>
    <dbReference type="NCBI Taxonomy" id="9986"/>
    <lineage>
        <taxon>Eukaryota</taxon>
        <taxon>Metazoa</taxon>
        <taxon>Chordata</taxon>
        <taxon>Craniata</taxon>
        <taxon>Vertebrata</taxon>
        <taxon>Euteleostomi</taxon>
        <taxon>Mammalia</taxon>
        <taxon>Eutheria</taxon>
        <taxon>Euarchontoglires</taxon>
        <taxon>Glires</taxon>
        <taxon>Lagomorpha</taxon>
        <taxon>Leporidae</taxon>
        <taxon>Oryctolagus</taxon>
    </lineage>
</organism>
<reference evidence="2" key="2">
    <citation type="submission" date="2025-08" db="UniProtKB">
        <authorList>
            <consortium name="Ensembl"/>
        </authorList>
    </citation>
    <scope>IDENTIFICATION</scope>
    <source>
        <strain evidence="2">Thorbecke</strain>
    </source>
</reference>
<dbReference type="FunCoup" id="A0A5F9CAR7">
    <property type="interactions" value="1"/>
</dbReference>
<feature type="region of interest" description="Disordered" evidence="1">
    <location>
        <begin position="96"/>
        <end position="116"/>
    </location>
</feature>
<dbReference type="PANTHER" id="PTHR36289:SF1">
    <property type="entry name" value="CHROMOSOME 12 OPEN READING FRAME 60"/>
    <property type="match status" value="1"/>
</dbReference>
<dbReference type="Ensembl" id="ENSOCUT00000051638.1">
    <property type="protein sequence ID" value="ENSOCUP00000030988.1"/>
    <property type="gene ID" value="ENSOCUG00000030906.1"/>
</dbReference>
<evidence type="ECO:0000313" key="2">
    <source>
        <dbReference type="Ensembl" id="ENSOCUP00000030988.1"/>
    </source>
</evidence>
<reference evidence="2" key="3">
    <citation type="submission" date="2025-09" db="UniProtKB">
        <authorList>
            <consortium name="Ensembl"/>
        </authorList>
    </citation>
    <scope>IDENTIFICATION</scope>
    <source>
        <strain evidence="2">Thorbecke</strain>
    </source>
</reference>
<evidence type="ECO:0000256" key="1">
    <source>
        <dbReference type="SAM" id="MobiDB-lite"/>
    </source>
</evidence>
<dbReference type="Bgee" id="ENSOCUG00000030906">
    <property type="expression patterns" value="Expressed in testis and 13 other cell types or tissues"/>
</dbReference>
<evidence type="ECO:0000313" key="3">
    <source>
        <dbReference type="Proteomes" id="UP000001811"/>
    </source>
</evidence>
<dbReference type="GeneTree" id="ENSGT00390000003800"/>
<keyword evidence="3" id="KW-1185">Reference proteome</keyword>
<sequence length="181" mass="19879">MLSVFKEVQSAVDAQYSDMQKEPICSKVAATMCCLAEKSANVKDLQQSAKDMLRNVHSPVLVSALKNSNVLGSLESSLSLLMKSPIMSLQLSDFHREDTKEQPDAAASEKTMSPSKATAIDTLKKLQDALKTENADNPIGSAADHLEHIVKTMEPTIAVLQKSRKAMEMDPEKTEEKKEQM</sequence>
<name>A0A5F9CAR7_RABIT</name>
<dbReference type="AlphaFoldDB" id="A0A5F9CAR7"/>
<dbReference type="Proteomes" id="UP000001811">
    <property type="component" value="Chromosome 8"/>
</dbReference>